<sequence>MTKAENPDQESPLATPDRRRNTGIQRDSKIAFRITFLYHSDLPKHLPDTFTLQFKSIKIAKIISAKIVEMPRSPRHRKCSTKTEFKSVAFAKIG</sequence>
<feature type="region of interest" description="Disordered" evidence="1">
    <location>
        <begin position="1"/>
        <end position="26"/>
    </location>
</feature>
<feature type="compositionally biased region" description="Basic and acidic residues" evidence="1">
    <location>
        <begin position="16"/>
        <end position="26"/>
    </location>
</feature>
<dbReference type="Proteomes" id="UP000233837">
    <property type="component" value="Unassembled WGS sequence"/>
</dbReference>
<reference evidence="2 3" key="1">
    <citation type="journal article" date="2016" name="Sci. Rep.">
        <title>The Dendrobium catenatum Lindl. genome sequence provides insights into polysaccharide synthase, floral development and adaptive evolution.</title>
        <authorList>
            <person name="Zhang G.Q."/>
            <person name="Xu Q."/>
            <person name="Bian C."/>
            <person name="Tsai W.C."/>
            <person name="Yeh C.M."/>
            <person name="Liu K.W."/>
            <person name="Yoshida K."/>
            <person name="Zhang L.S."/>
            <person name="Chang S.B."/>
            <person name="Chen F."/>
            <person name="Shi Y."/>
            <person name="Su Y.Y."/>
            <person name="Zhang Y.Q."/>
            <person name="Chen L.J."/>
            <person name="Yin Y."/>
            <person name="Lin M."/>
            <person name="Huang H."/>
            <person name="Deng H."/>
            <person name="Wang Z.W."/>
            <person name="Zhu S.L."/>
            <person name="Zhao X."/>
            <person name="Deng C."/>
            <person name="Niu S.C."/>
            <person name="Huang J."/>
            <person name="Wang M."/>
            <person name="Liu G.H."/>
            <person name="Yang H.J."/>
            <person name="Xiao X.J."/>
            <person name="Hsiao Y.Y."/>
            <person name="Wu W.L."/>
            <person name="Chen Y.Y."/>
            <person name="Mitsuda N."/>
            <person name="Ohme-Takagi M."/>
            <person name="Luo Y.B."/>
            <person name="Van de Peer Y."/>
            <person name="Liu Z.J."/>
        </authorList>
    </citation>
    <scope>NUCLEOTIDE SEQUENCE [LARGE SCALE GENOMIC DNA]</scope>
    <source>
        <tissue evidence="2">The whole plant</tissue>
    </source>
</reference>
<evidence type="ECO:0000256" key="1">
    <source>
        <dbReference type="SAM" id="MobiDB-lite"/>
    </source>
</evidence>
<dbReference type="AlphaFoldDB" id="A0A2I0VZJ7"/>
<protein>
    <submittedName>
        <fullName evidence="2">Uncharacterized protein</fullName>
    </submittedName>
</protein>
<accession>A0A2I0VZJ7</accession>
<keyword evidence="3" id="KW-1185">Reference proteome</keyword>
<evidence type="ECO:0000313" key="3">
    <source>
        <dbReference type="Proteomes" id="UP000233837"/>
    </source>
</evidence>
<name>A0A2I0VZJ7_9ASPA</name>
<evidence type="ECO:0000313" key="2">
    <source>
        <dbReference type="EMBL" id="PKU68828.1"/>
    </source>
</evidence>
<gene>
    <name evidence="2" type="ORF">MA16_Dca021007</name>
</gene>
<dbReference type="EMBL" id="KZ503044">
    <property type="protein sequence ID" value="PKU68828.1"/>
    <property type="molecule type" value="Genomic_DNA"/>
</dbReference>
<proteinExistence type="predicted"/>
<organism evidence="2 3">
    <name type="scientific">Dendrobium catenatum</name>
    <dbReference type="NCBI Taxonomy" id="906689"/>
    <lineage>
        <taxon>Eukaryota</taxon>
        <taxon>Viridiplantae</taxon>
        <taxon>Streptophyta</taxon>
        <taxon>Embryophyta</taxon>
        <taxon>Tracheophyta</taxon>
        <taxon>Spermatophyta</taxon>
        <taxon>Magnoliopsida</taxon>
        <taxon>Liliopsida</taxon>
        <taxon>Asparagales</taxon>
        <taxon>Orchidaceae</taxon>
        <taxon>Epidendroideae</taxon>
        <taxon>Malaxideae</taxon>
        <taxon>Dendrobiinae</taxon>
        <taxon>Dendrobium</taxon>
    </lineage>
</organism>
<reference evidence="2 3" key="2">
    <citation type="journal article" date="2017" name="Nature">
        <title>The Apostasia genome and the evolution of orchids.</title>
        <authorList>
            <person name="Zhang G.Q."/>
            <person name="Liu K.W."/>
            <person name="Li Z."/>
            <person name="Lohaus R."/>
            <person name="Hsiao Y.Y."/>
            <person name="Niu S.C."/>
            <person name="Wang J.Y."/>
            <person name="Lin Y.C."/>
            <person name="Xu Q."/>
            <person name="Chen L.J."/>
            <person name="Yoshida K."/>
            <person name="Fujiwara S."/>
            <person name="Wang Z.W."/>
            <person name="Zhang Y.Q."/>
            <person name="Mitsuda N."/>
            <person name="Wang M."/>
            <person name="Liu G.H."/>
            <person name="Pecoraro L."/>
            <person name="Huang H.X."/>
            <person name="Xiao X.J."/>
            <person name="Lin M."/>
            <person name="Wu X.Y."/>
            <person name="Wu W.L."/>
            <person name="Chen Y.Y."/>
            <person name="Chang S.B."/>
            <person name="Sakamoto S."/>
            <person name="Ohme-Takagi M."/>
            <person name="Yagi M."/>
            <person name="Zeng S.J."/>
            <person name="Shen C.Y."/>
            <person name="Yeh C.M."/>
            <person name="Luo Y.B."/>
            <person name="Tsai W.C."/>
            <person name="Van de Peer Y."/>
            <person name="Liu Z.J."/>
        </authorList>
    </citation>
    <scope>NUCLEOTIDE SEQUENCE [LARGE SCALE GENOMIC DNA]</scope>
    <source>
        <tissue evidence="2">The whole plant</tissue>
    </source>
</reference>